<sequence length="297" mass="33648">MNNFTLAHLSDIHLPLPTEGLLFKQFLNKRALSYLSWQLRRRHHYLKTITDTIRKDILQCAPNLVAISGDLTNMALPQEFSSAAEWLEHSGFPQTRLVCGNHDAMVAVPPQEGILKWQRWMMCEQNSLPFVTRLGPIALIEVNTALPTLPFMATGEIGENQIQQLEFKLSLTKQEGLCRIVMLHHPPLKGQVARRKSLIDQKKFCSILAQYGAELVLHGHSHKITQVMLDAPNPIPVIGISSASHLTTNPNKRAAWNHITISRESSSWKIDVMTRQLSPEHTMHVFKHSTFIMPVAR</sequence>
<dbReference type="InterPro" id="IPR050884">
    <property type="entry name" value="CNP_phosphodiesterase-III"/>
</dbReference>
<dbReference type="RefSeq" id="WP_203414051.1">
    <property type="nucleotide sequence ID" value="NZ_CP060244.1"/>
</dbReference>
<dbReference type="PANTHER" id="PTHR42988">
    <property type="entry name" value="PHOSPHOHYDROLASE"/>
    <property type="match status" value="1"/>
</dbReference>
<evidence type="ECO:0000256" key="4">
    <source>
        <dbReference type="ARBA" id="ARBA00025742"/>
    </source>
</evidence>
<dbReference type="GO" id="GO:0046872">
    <property type="term" value="F:metal ion binding"/>
    <property type="evidence" value="ECO:0007669"/>
    <property type="project" value="UniProtKB-KW"/>
</dbReference>
<proteinExistence type="inferred from homology"/>
<dbReference type="InterPro" id="IPR004843">
    <property type="entry name" value="Calcineurin-like_PHP"/>
</dbReference>
<keyword evidence="1" id="KW-0479">Metal-binding</keyword>
<feature type="domain" description="Calcineurin-like phosphoesterase" evidence="5">
    <location>
        <begin position="5"/>
        <end position="223"/>
    </location>
</feature>
<dbReference type="EC" id="3.1.4.53" evidence="6"/>
<dbReference type="KEGG" id="ebla:JGUZn3_03600"/>
<dbReference type="InterPro" id="IPR029052">
    <property type="entry name" value="Metallo-depent_PP-like"/>
</dbReference>
<dbReference type="SUPFAM" id="SSF56300">
    <property type="entry name" value="Metallo-dependent phosphatases"/>
    <property type="match status" value="1"/>
</dbReference>
<reference evidence="6 7" key="1">
    <citation type="submission" date="2020-08" db="EMBL/GenBank/DDBJ databases">
        <title>Complete genome sequence of Entomobacter blattae G55GP.</title>
        <authorList>
            <person name="Poehlein A."/>
            <person name="Guzman J."/>
            <person name="Daniel R."/>
            <person name="Vilcinskas A."/>
        </authorList>
    </citation>
    <scope>NUCLEOTIDE SEQUENCE [LARGE SCALE GENOMIC DNA]</scope>
    <source>
        <strain evidence="6 7">G55GP</strain>
    </source>
</reference>
<evidence type="ECO:0000256" key="3">
    <source>
        <dbReference type="ARBA" id="ARBA00023004"/>
    </source>
</evidence>
<organism evidence="6 7">
    <name type="scientific">Entomobacter blattae</name>
    <dbReference type="NCBI Taxonomy" id="2762277"/>
    <lineage>
        <taxon>Bacteria</taxon>
        <taxon>Pseudomonadati</taxon>
        <taxon>Pseudomonadota</taxon>
        <taxon>Alphaproteobacteria</taxon>
        <taxon>Acetobacterales</taxon>
        <taxon>Acetobacteraceae</taxon>
        <taxon>Entomobacter</taxon>
    </lineage>
</organism>
<dbReference type="AlphaFoldDB" id="A0A7H1NPA1"/>
<dbReference type="PANTHER" id="PTHR42988:SF2">
    <property type="entry name" value="CYCLIC NUCLEOTIDE PHOSPHODIESTERASE CBUA0032-RELATED"/>
    <property type="match status" value="1"/>
</dbReference>
<accession>A0A7H1NPA1</accession>
<dbReference type="EMBL" id="CP060244">
    <property type="protein sequence ID" value="QNT77611.1"/>
    <property type="molecule type" value="Genomic_DNA"/>
</dbReference>
<evidence type="ECO:0000256" key="2">
    <source>
        <dbReference type="ARBA" id="ARBA00022801"/>
    </source>
</evidence>
<dbReference type="Gene3D" id="3.60.21.10">
    <property type="match status" value="1"/>
</dbReference>
<evidence type="ECO:0000313" key="6">
    <source>
        <dbReference type="EMBL" id="QNT77611.1"/>
    </source>
</evidence>
<name>A0A7H1NPA1_9PROT</name>
<keyword evidence="2 6" id="KW-0378">Hydrolase</keyword>
<dbReference type="Proteomes" id="UP000516349">
    <property type="component" value="Chromosome"/>
</dbReference>
<comment type="similarity">
    <text evidence="4">Belongs to the cyclic nucleotide phosphodiesterase class-III family.</text>
</comment>
<evidence type="ECO:0000256" key="1">
    <source>
        <dbReference type="ARBA" id="ARBA00022723"/>
    </source>
</evidence>
<evidence type="ECO:0000259" key="5">
    <source>
        <dbReference type="Pfam" id="PF00149"/>
    </source>
</evidence>
<evidence type="ECO:0000313" key="7">
    <source>
        <dbReference type="Proteomes" id="UP000516349"/>
    </source>
</evidence>
<dbReference type="Pfam" id="PF00149">
    <property type="entry name" value="Metallophos"/>
    <property type="match status" value="1"/>
</dbReference>
<keyword evidence="3" id="KW-0408">Iron</keyword>
<dbReference type="GO" id="GO:0004115">
    <property type="term" value="F:3',5'-cyclic-AMP phosphodiesterase activity"/>
    <property type="evidence" value="ECO:0007669"/>
    <property type="project" value="UniProtKB-EC"/>
</dbReference>
<gene>
    <name evidence="6" type="primary">cpdA</name>
    <name evidence="6" type="ORF">JGUZn3_03600</name>
</gene>
<protein>
    <submittedName>
        <fullName evidence="6">3',5'-cyclic adenosine monophosphate phosphodiesterase CpdA</fullName>
        <ecNumber evidence="6">3.1.4.53</ecNumber>
    </submittedName>
</protein>
<keyword evidence="7" id="KW-1185">Reference proteome</keyword>